<proteinExistence type="predicted"/>
<evidence type="ECO:0008006" key="5">
    <source>
        <dbReference type="Google" id="ProtNLM"/>
    </source>
</evidence>
<dbReference type="InterPro" id="IPR002826">
    <property type="entry name" value="MptE-like"/>
</dbReference>
<name>A0A0K6III6_9GAMM</name>
<evidence type="ECO:0000259" key="1">
    <source>
        <dbReference type="Pfam" id="PF01973"/>
    </source>
</evidence>
<dbReference type="STRING" id="1137284.GCA_001418205_00734"/>
<dbReference type="Pfam" id="PF01973">
    <property type="entry name" value="MptE-like"/>
    <property type="match status" value="1"/>
</dbReference>
<dbReference type="RefSeq" id="WP_055461860.1">
    <property type="nucleotide sequence ID" value="NZ_CYHG01000002.1"/>
</dbReference>
<organism evidence="3 4">
    <name type="scientific">Marinomonas fungiae</name>
    <dbReference type="NCBI Taxonomy" id="1137284"/>
    <lineage>
        <taxon>Bacteria</taxon>
        <taxon>Pseudomonadati</taxon>
        <taxon>Pseudomonadota</taxon>
        <taxon>Gammaproteobacteria</taxon>
        <taxon>Oceanospirillales</taxon>
        <taxon>Oceanospirillaceae</taxon>
        <taxon>Marinomonas</taxon>
    </lineage>
</organism>
<dbReference type="AlphaFoldDB" id="A0A0K6III6"/>
<evidence type="ECO:0000259" key="2">
    <source>
        <dbReference type="Pfam" id="PF20157"/>
    </source>
</evidence>
<sequence length="967" mass="111423">MNNNISQLTLSDEIEQQKLEKNLAETVKLTKQKNIQAFHLYAPYLLEFLEINGDDTLSIFCTSKGKANIVDYSTGQCWYGDDPEVQIKEALHKEISQISKLSLTAGGDNSLPPIHYVEGTPFISPESLVSTQGVKADVKNSKIPLWIQFGLGVGSVLKEVSNLVEIDNWLVYEPSIEVFKASVDAFDWASWLEGRVKNDQQVYLQIGNNASTIVEDIEFIKSETDLSEAYLYRHYHHPEMDSLYQYLTSALFSWQDLLGDQVTLMPFTDFCDEVLPIRPKVELMESESSKLYWSEAKHRYLYNIKIFQQYYPDIASIFLDFTPEKWHLVLSESGQWNLLHLERGAFFYGEESKAEALSDLKRFEKNPLKDDPMLNVNGGKLAYYQHYSKSAIIKDLFKESSFDIGGFSSEINGLIFFGLGLGFQLGELLEDKMINNLFVYEPNFDYFYASLYVLDWAFILEKMDRQKGRLHLNLGDDGSHAAQDIPRIFNTVGNYNVVSTYIYPLYHHSKIQQSVYELKQELECVVSLGEYFEHVRYGVSHMNSVFASGNSHLVHHVEMPNKDLLDLPVFIVGNGPSIDNSYTYIKENRKKVILISCGTALRALYNYGIKPDFHAEVEQNRSNYHWVSNAADKEFLKDISLLSVHGVHPDTASLFKKTVLIFKSGEAAVRVYSTIVERLRDYPELEYSYPTVSNLVISMMCFLGMKEIYLFGVDLGYKDLEYHHSKKSDYYKRNDESEPDLDKASSLGYNYAQMNGVMTVPGNFEKNVFTKREFKMSAQIIERVLEVYKETSCFNCSDGAKINGSIPLLVEDIELRESKYLPSDFQEALIEELCLSTDEVVRLSRDFNSGLDLDVLKGDVERFLKWIRDINPKNEKEMEKVLTDQRDFFYESVTGNSSVFFYLFWGSMNYYSALILKLAYTEKDSGYEERLSKAWSYWVEHVEEVFYDYYNNPDALDQTGVENKNFN</sequence>
<dbReference type="Pfam" id="PF20157">
    <property type="entry name" value="Maf_flag10_N"/>
    <property type="match status" value="2"/>
</dbReference>
<accession>A0A0K6III6</accession>
<keyword evidence="4" id="KW-1185">Reference proteome</keyword>
<feature type="domain" description="Glycosyltransferase Maf N-terminal" evidence="2">
    <location>
        <begin position="32"/>
        <end position="249"/>
    </location>
</feature>
<dbReference type="InterPro" id="IPR045376">
    <property type="entry name" value="Maf_N"/>
</dbReference>
<dbReference type="Gene3D" id="3.90.1480.10">
    <property type="entry name" value="Alpha-2,3-sialyltransferase"/>
    <property type="match status" value="1"/>
</dbReference>
<evidence type="ECO:0000313" key="4">
    <source>
        <dbReference type="Proteomes" id="UP000182769"/>
    </source>
</evidence>
<feature type="domain" description="Glycosyltransferase Maf N-terminal" evidence="2">
    <location>
        <begin position="299"/>
        <end position="526"/>
    </location>
</feature>
<protein>
    <recommendedName>
        <fullName evidence="5">DUF115 domain-containing protein</fullName>
    </recommendedName>
</protein>
<reference evidence="4" key="1">
    <citation type="submission" date="2015-08" db="EMBL/GenBank/DDBJ databases">
        <authorList>
            <person name="Varghese N."/>
        </authorList>
    </citation>
    <scope>NUCLEOTIDE SEQUENCE [LARGE SCALE GENOMIC DNA]</scope>
    <source>
        <strain evidence="4">JCM 18476</strain>
    </source>
</reference>
<gene>
    <name evidence="3" type="ORF">Ga0061065_102229</name>
</gene>
<dbReference type="PANTHER" id="PTHR41786:SF1">
    <property type="entry name" value="6-HYDROXYMETHYLPTERIN DIPHOSPHOKINASE MPTE-LIKE DOMAIN-CONTAINING PROTEIN"/>
    <property type="match status" value="1"/>
</dbReference>
<feature type="domain" description="6-hydroxymethylpterin diphosphokinase MptE-like" evidence="1">
    <location>
        <begin position="561"/>
        <end position="719"/>
    </location>
</feature>
<evidence type="ECO:0000313" key="3">
    <source>
        <dbReference type="EMBL" id="CUB02891.1"/>
    </source>
</evidence>
<dbReference type="PANTHER" id="PTHR41786">
    <property type="entry name" value="MOTILITY ACCESSORY FACTOR MAF"/>
    <property type="match status" value="1"/>
</dbReference>
<dbReference type="OrthoDB" id="7254531at2"/>
<dbReference type="Proteomes" id="UP000182769">
    <property type="component" value="Unassembled WGS sequence"/>
</dbReference>
<dbReference type="EMBL" id="CYHG01000002">
    <property type="protein sequence ID" value="CUB02891.1"/>
    <property type="molecule type" value="Genomic_DNA"/>
</dbReference>